<dbReference type="InterPro" id="IPR011083">
    <property type="entry name" value="Phage_tail_collar_dom"/>
</dbReference>
<feature type="region of interest" description="Disordered" evidence="1">
    <location>
        <begin position="93"/>
        <end position="122"/>
    </location>
</feature>
<dbReference type="OrthoDB" id="9810174at2"/>
<dbReference type="SUPFAM" id="SSF88874">
    <property type="entry name" value="Receptor-binding domain of short tail fibre protein gp12"/>
    <property type="match status" value="1"/>
</dbReference>
<evidence type="ECO:0000259" key="2">
    <source>
        <dbReference type="Pfam" id="PF07484"/>
    </source>
</evidence>
<dbReference type="Proteomes" id="UP000297407">
    <property type="component" value="Unassembled WGS sequence"/>
</dbReference>
<proteinExistence type="predicted"/>
<dbReference type="EMBL" id="SRLH01000005">
    <property type="protein sequence ID" value="TGD57792.1"/>
    <property type="molecule type" value="Genomic_DNA"/>
</dbReference>
<accession>A0A4Z0L5Y1</accession>
<feature type="domain" description="Phage tail collar" evidence="2">
    <location>
        <begin position="1"/>
        <end position="53"/>
    </location>
</feature>
<evidence type="ECO:0000256" key="1">
    <source>
        <dbReference type="SAM" id="MobiDB-lite"/>
    </source>
</evidence>
<evidence type="ECO:0000313" key="4">
    <source>
        <dbReference type="Proteomes" id="UP000297407"/>
    </source>
</evidence>
<keyword evidence="4" id="KW-1185">Reference proteome</keyword>
<dbReference type="InterPro" id="IPR037053">
    <property type="entry name" value="Phage_tail_collar_dom_sf"/>
</dbReference>
<dbReference type="Pfam" id="PF07484">
    <property type="entry name" value="Collar"/>
    <property type="match status" value="1"/>
</dbReference>
<sequence>MFSGNYAPNGWAKCEGQILSIAQNTALFALLGTTYGGNGQTTFALPDLRGRVPVYYNNSTIVQGQMGGTETNTVTIPQLPAHSHAVNAVTAEGNQNLPTGNLPADTKTLDPEYSNGAPNTTFKPSMLGQAGASQPMNNVQPFTAVTFIIAINGIFPSQN</sequence>
<gene>
    <name evidence="3" type="ORF">E4635_11020</name>
</gene>
<dbReference type="AlphaFoldDB" id="A0A4Z0L5Y1"/>
<dbReference type="Gene3D" id="3.90.1340.10">
    <property type="entry name" value="Phage tail collar domain"/>
    <property type="match status" value="1"/>
</dbReference>
<protein>
    <submittedName>
        <fullName evidence="3">Phage tail protein</fullName>
    </submittedName>
</protein>
<reference evidence="3 4" key="1">
    <citation type="submission" date="2019-04" db="EMBL/GenBank/DDBJ databases">
        <title>Flavobacterium sp. strain DS2-A Genome sequencing and assembly.</title>
        <authorList>
            <person name="Kim I."/>
        </authorList>
    </citation>
    <scope>NUCLEOTIDE SEQUENCE [LARGE SCALE GENOMIC DNA]</scope>
    <source>
        <strain evidence="3 4">DS2-A</strain>
    </source>
</reference>
<name>A0A4Z0L5Y1_9FLAO</name>
<evidence type="ECO:0000313" key="3">
    <source>
        <dbReference type="EMBL" id="TGD57792.1"/>
    </source>
</evidence>
<comment type="caution">
    <text evidence="3">The sequence shown here is derived from an EMBL/GenBank/DDBJ whole genome shotgun (WGS) entry which is preliminary data.</text>
</comment>
<organism evidence="3 4">
    <name type="scientific">Flavobacterium humi</name>
    <dbReference type="NCBI Taxonomy" id="2562683"/>
    <lineage>
        <taxon>Bacteria</taxon>
        <taxon>Pseudomonadati</taxon>
        <taxon>Bacteroidota</taxon>
        <taxon>Flavobacteriia</taxon>
        <taxon>Flavobacteriales</taxon>
        <taxon>Flavobacteriaceae</taxon>
        <taxon>Flavobacterium</taxon>
    </lineage>
</organism>